<proteinExistence type="predicted"/>
<keyword evidence="1" id="KW-1133">Transmembrane helix</keyword>
<accession>E9GHI9</accession>
<dbReference type="HOGENOM" id="CLU_1919156_0_0_1"/>
<evidence type="ECO:0000313" key="2">
    <source>
        <dbReference type="EMBL" id="EFX81051.1"/>
    </source>
</evidence>
<keyword evidence="1" id="KW-0812">Transmembrane</keyword>
<dbReference type="EMBL" id="GL732545">
    <property type="protein sequence ID" value="EFX81051.1"/>
    <property type="molecule type" value="Genomic_DNA"/>
</dbReference>
<evidence type="ECO:0000256" key="1">
    <source>
        <dbReference type="SAM" id="Phobius"/>
    </source>
</evidence>
<dbReference type="AlphaFoldDB" id="E9GHI9"/>
<sequence length="132" mass="13935">MVKRQPSTGNLLPNRSKPFDHGITAILIIIFSSFGVFLGGTMTGLAFGYEKREGFTSVAEGYNLRCDIAGIILLATGGIGLLVALVLISVFGVCSEPEWSTCEISPIVPSVSHGVEVVVDGNNSTSGGRRNY</sequence>
<reference evidence="2 3" key="1">
    <citation type="journal article" date="2011" name="Science">
        <title>The ecoresponsive genome of Daphnia pulex.</title>
        <authorList>
            <person name="Colbourne J.K."/>
            <person name="Pfrender M.E."/>
            <person name="Gilbert D."/>
            <person name="Thomas W.K."/>
            <person name="Tucker A."/>
            <person name="Oakley T.H."/>
            <person name="Tokishita S."/>
            <person name="Aerts A."/>
            <person name="Arnold G.J."/>
            <person name="Basu M.K."/>
            <person name="Bauer D.J."/>
            <person name="Caceres C.E."/>
            <person name="Carmel L."/>
            <person name="Casola C."/>
            <person name="Choi J.H."/>
            <person name="Detter J.C."/>
            <person name="Dong Q."/>
            <person name="Dusheyko S."/>
            <person name="Eads B.D."/>
            <person name="Frohlich T."/>
            <person name="Geiler-Samerotte K.A."/>
            <person name="Gerlach D."/>
            <person name="Hatcher P."/>
            <person name="Jogdeo S."/>
            <person name="Krijgsveld J."/>
            <person name="Kriventseva E.V."/>
            <person name="Kultz D."/>
            <person name="Laforsch C."/>
            <person name="Lindquist E."/>
            <person name="Lopez J."/>
            <person name="Manak J.R."/>
            <person name="Muller J."/>
            <person name="Pangilinan J."/>
            <person name="Patwardhan R.P."/>
            <person name="Pitluck S."/>
            <person name="Pritham E.J."/>
            <person name="Rechtsteiner A."/>
            <person name="Rho M."/>
            <person name="Rogozin I.B."/>
            <person name="Sakarya O."/>
            <person name="Salamov A."/>
            <person name="Schaack S."/>
            <person name="Shapiro H."/>
            <person name="Shiga Y."/>
            <person name="Skalitzky C."/>
            <person name="Smith Z."/>
            <person name="Souvorov A."/>
            <person name="Sung W."/>
            <person name="Tang Z."/>
            <person name="Tsuchiya D."/>
            <person name="Tu H."/>
            <person name="Vos H."/>
            <person name="Wang M."/>
            <person name="Wolf Y.I."/>
            <person name="Yamagata H."/>
            <person name="Yamada T."/>
            <person name="Ye Y."/>
            <person name="Shaw J.R."/>
            <person name="Andrews J."/>
            <person name="Crease T.J."/>
            <person name="Tang H."/>
            <person name="Lucas S.M."/>
            <person name="Robertson H.M."/>
            <person name="Bork P."/>
            <person name="Koonin E.V."/>
            <person name="Zdobnov E.M."/>
            <person name="Grigoriev I.V."/>
            <person name="Lynch M."/>
            <person name="Boore J.L."/>
        </authorList>
    </citation>
    <scope>NUCLEOTIDE SEQUENCE [LARGE SCALE GENOMIC DNA]</scope>
</reference>
<protein>
    <submittedName>
        <fullName evidence="2">Uncharacterized protein</fullName>
    </submittedName>
</protein>
<gene>
    <name evidence="2" type="ORF">DAPPUDRAFT_303717</name>
</gene>
<dbReference type="KEGG" id="dpx:DAPPUDRAFT_303717"/>
<evidence type="ECO:0000313" key="3">
    <source>
        <dbReference type="Proteomes" id="UP000000305"/>
    </source>
</evidence>
<dbReference type="Proteomes" id="UP000000305">
    <property type="component" value="Unassembled WGS sequence"/>
</dbReference>
<dbReference type="InParanoid" id="E9GHI9"/>
<keyword evidence="1" id="KW-0472">Membrane</keyword>
<name>E9GHI9_DAPPU</name>
<feature type="transmembrane region" description="Helical" evidence="1">
    <location>
        <begin position="68"/>
        <end position="93"/>
    </location>
</feature>
<feature type="transmembrane region" description="Helical" evidence="1">
    <location>
        <begin position="23"/>
        <end position="47"/>
    </location>
</feature>
<organism evidence="2 3">
    <name type="scientific">Daphnia pulex</name>
    <name type="common">Water flea</name>
    <dbReference type="NCBI Taxonomy" id="6669"/>
    <lineage>
        <taxon>Eukaryota</taxon>
        <taxon>Metazoa</taxon>
        <taxon>Ecdysozoa</taxon>
        <taxon>Arthropoda</taxon>
        <taxon>Crustacea</taxon>
        <taxon>Branchiopoda</taxon>
        <taxon>Diplostraca</taxon>
        <taxon>Cladocera</taxon>
        <taxon>Anomopoda</taxon>
        <taxon>Daphniidae</taxon>
        <taxon>Daphnia</taxon>
    </lineage>
</organism>
<dbReference type="OrthoDB" id="6348970at2759"/>
<keyword evidence="3" id="KW-1185">Reference proteome</keyword>